<dbReference type="Proteomes" id="UP000056209">
    <property type="component" value="Unassembled WGS sequence"/>
</dbReference>
<proteinExistence type="predicted"/>
<evidence type="ECO:0000313" key="1">
    <source>
        <dbReference type="EMBL" id="GAQ23823.1"/>
    </source>
</evidence>
<dbReference type="AlphaFoldDB" id="A0A100HN73"/>
<accession>A0A100HN73</accession>
<comment type="caution">
    <text evidence="1">The sequence shown here is derived from an EMBL/GenBank/DDBJ whole genome shotgun (WGS) entry which is preliminary data.</text>
</comment>
<sequence>MQAQLRRLAVWRAEDSVAPEPGLWPPERFVSIIEEGLLFGQLHEKVTRIEVTYRHAVA</sequence>
<gene>
    <name evidence="1" type="ORF">DEIGR_330081</name>
</gene>
<name>A0A100HN73_9DEIO</name>
<evidence type="ECO:0000313" key="2">
    <source>
        <dbReference type="Proteomes" id="UP000056209"/>
    </source>
</evidence>
<dbReference type="EMBL" id="BCMS01000005">
    <property type="protein sequence ID" value="GAQ23823.1"/>
    <property type="molecule type" value="Genomic_DNA"/>
</dbReference>
<reference evidence="2" key="1">
    <citation type="submission" date="2015-11" db="EMBL/GenBank/DDBJ databases">
        <title>Draft Genome Sequence of the Radioresistant Bacterium Deinococcus grandis, Isolated from Freshwater Fish in Japan.</title>
        <authorList>
            <person name="Satoh K."/>
            <person name="Onodera T."/>
            <person name="Omoso K."/>
            <person name="Takeda-Yano K."/>
            <person name="Katayama T."/>
            <person name="Oono Y."/>
            <person name="Narumi I."/>
        </authorList>
    </citation>
    <scope>NUCLEOTIDE SEQUENCE [LARGE SCALE GENOMIC DNA]</scope>
    <source>
        <strain evidence="2">ATCC 43672</strain>
    </source>
</reference>
<keyword evidence="2" id="KW-1185">Reference proteome</keyword>
<protein>
    <submittedName>
        <fullName evidence="1">Diguanylate cyclase/phosphodiesterase</fullName>
    </submittedName>
</protein>
<organism evidence="1 2">
    <name type="scientific">Deinococcus grandis</name>
    <dbReference type="NCBI Taxonomy" id="57498"/>
    <lineage>
        <taxon>Bacteria</taxon>
        <taxon>Thermotogati</taxon>
        <taxon>Deinococcota</taxon>
        <taxon>Deinococci</taxon>
        <taxon>Deinococcales</taxon>
        <taxon>Deinococcaceae</taxon>
        <taxon>Deinococcus</taxon>
    </lineage>
</organism>